<dbReference type="Pfam" id="PF14854">
    <property type="entry name" value="LURAP"/>
    <property type="match status" value="1"/>
</dbReference>
<comment type="caution">
    <text evidence="3">The sequence shown here is derived from an EMBL/GenBank/DDBJ whole genome shotgun (WGS) entry which is preliminary data.</text>
</comment>
<dbReference type="AlphaFoldDB" id="A0A3S3S0V8"/>
<dbReference type="PANTHER" id="PTHR46949:SF1">
    <property type="entry name" value="AT07979P2"/>
    <property type="match status" value="1"/>
</dbReference>
<comment type="similarity">
    <text evidence="1">Belongs to the FAM89 family.</text>
</comment>
<accession>A0A3S3S0V8</accession>
<reference evidence="3 4" key="1">
    <citation type="journal article" date="2018" name="Gigascience">
        <title>Genomes of trombidid mites reveal novel predicted allergens and laterally-transferred genes associated with secondary metabolism.</title>
        <authorList>
            <person name="Dong X."/>
            <person name="Chaisiri K."/>
            <person name="Xia D."/>
            <person name="Armstrong S.D."/>
            <person name="Fang Y."/>
            <person name="Donnelly M.J."/>
            <person name="Kadowaki T."/>
            <person name="McGarry J.W."/>
            <person name="Darby A.C."/>
            <person name="Makepeace B.L."/>
        </authorList>
    </citation>
    <scope>NUCLEOTIDE SEQUENCE [LARGE SCALE GENOMIC DNA]</scope>
    <source>
        <strain evidence="3">UoL-WK</strain>
    </source>
</reference>
<dbReference type="EMBL" id="NCKU01003385">
    <property type="protein sequence ID" value="RWS07623.1"/>
    <property type="molecule type" value="Genomic_DNA"/>
</dbReference>
<proteinExistence type="inferred from homology"/>
<sequence>MEKLGPPPKSLTIAVSSIEEKPIASGLLSGQMSTFGYGCNNRLDEQLMKLRREMVGLRQLDMSLLSQLDALRKSILEYKKLLNGESAQSDQQQDTANLSSNLTNLSKA</sequence>
<dbReference type="STRING" id="1965070.A0A3S3S0V8"/>
<evidence type="ECO:0000256" key="2">
    <source>
        <dbReference type="SAM" id="MobiDB-lite"/>
    </source>
</evidence>
<dbReference type="InterPro" id="IPR039499">
    <property type="entry name" value="LURA1/LRA25"/>
</dbReference>
<protein>
    <submittedName>
        <fullName evidence="3">Protein FAM89A-like protein</fullName>
    </submittedName>
</protein>
<gene>
    <name evidence="3" type="ORF">B4U79_08393</name>
</gene>
<name>A0A3S3S0V8_9ACAR</name>
<evidence type="ECO:0000313" key="4">
    <source>
        <dbReference type="Proteomes" id="UP000285301"/>
    </source>
</evidence>
<organism evidence="3 4">
    <name type="scientific">Dinothrombium tinctorium</name>
    <dbReference type="NCBI Taxonomy" id="1965070"/>
    <lineage>
        <taxon>Eukaryota</taxon>
        <taxon>Metazoa</taxon>
        <taxon>Ecdysozoa</taxon>
        <taxon>Arthropoda</taxon>
        <taxon>Chelicerata</taxon>
        <taxon>Arachnida</taxon>
        <taxon>Acari</taxon>
        <taxon>Acariformes</taxon>
        <taxon>Trombidiformes</taxon>
        <taxon>Prostigmata</taxon>
        <taxon>Anystina</taxon>
        <taxon>Parasitengona</taxon>
        <taxon>Trombidioidea</taxon>
        <taxon>Trombidiidae</taxon>
        <taxon>Dinothrombium</taxon>
    </lineage>
</organism>
<dbReference type="OrthoDB" id="1681166at2759"/>
<feature type="region of interest" description="Disordered" evidence="2">
    <location>
        <begin position="84"/>
        <end position="108"/>
    </location>
</feature>
<keyword evidence="4" id="KW-1185">Reference proteome</keyword>
<evidence type="ECO:0000256" key="1">
    <source>
        <dbReference type="ARBA" id="ARBA00038125"/>
    </source>
</evidence>
<dbReference type="PANTHER" id="PTHR46949">
    <property type="entry name" value="LEUCINE REPEAT ADAPTER PROTEIN 25"/>
    <property type="match status" value="1"/>
</dbReference>
<dbReference type="Proteomes" id="UP000285301">
    <property type="component" value="Unassembled WGS sequence"/>
</dbReference>
<evidence type="ECO:0000313" key="3">
    <source>
        <dbReference type="EMBL" id="RWS07623.1"/>
    </source>
</evidence>
<feature type="compositionally biased region" description="Polar residues" evidence="2">
    <location>
        <begin position="85"/>
        <end position="108"/>
    </location>
</feature>